<feature type="compositionally biased region" description="Low complexity" evidence="10">
    <location>
        <begin position="311"/>
        <end position="328"/>
    </location>
</feature>
<keyword evidence="5 8" id="KW-0862">Zinc</keyword>
<evidence type="ECO:0000313" key="12">
    <source>
        <dbReference type="Proteomes" id="UP000075714"/>
    </source>
</evidence>
<evidence type="ECO:0000256" key="7">
    <source>
        <dbReference type="ARBA" id="ARBA00023242"/>
    </source>
</evidence>
<evidence type="ECO:0000256" key="8">
    <source>
        <dbReference type="HAMAP-Rule" id="MF_03226"/>
    </source>
</evidence>
<dbReference type="PANTHER" id="PTHR12111">
    <property type="entry name" value="SPLICING FACTOR YJU2"/>
    <property type="match status" value="1"/>
</dbReference>
<gene>
    <name evidence="11" type="ORF">GPECTOR_53g118</name>
</gene>
<comment type="subunit">
    <text evidence="8">Component of the spliceosome. Present in the activated B complex, the catalytically activated B* complex which catalyzes the branching, the catalytic step 1 C complex catalyzing the exon ligation, and the postcatalytic P complex containing the ligated exons (mRNA) and the excised lariat intron.</text>
</comment>
<feature type="compositionally biased region" description="Gly residues" evidence="10">
    <location>
        <begin position="228"/>
        <end position="262"/>
    </location>
</feature>
<organism evidence="11 12">
    <name type="scientific">Gonium pectorale</name>
    <name type="common">Green alga</name>
    <dbReference type="NCBI Taxonomy" id="33097"/>
    <lineage>
        <taxon>Eukaryota</taxon>
        <taxon>Viridiplantae</taxon>
        <taxon>Chlorophyta</taxon>
        <taxon>core chlorophytes</taxon>
        <taxon>Chlorophyceae</taxon>
        <taxon>CS clade</taxon>
        <taxon>Chlamydomonadales</taxon>
        <taxon>Volvocaceae</taxon>
        <taxon>Gonium</taxon>
    </lineage>
</organism>
<dbReference type="InterPro" id="IPR043701">
    <property type="entry name" value="Yju2"/>
</dbReference>
<evidence type="ECO:0000256" key="4">
    <source>
        <dbReference type="ARBA" id="ARBA00022728"/>
    </source>
</evidence>
<feature type="binding site" evidence="8">
    <location>
        <position position="43"/>
    </location>
    <ligand>
        <name>Zn(2+)</name>
        <dbReference type="ChEBI" id="CHEBI:29105"/>
    </ligand>
</feature>
<comment type="subcellular location">
    <subcellularLocation>
        <location evidence="1 8">Nucleus</location>
    </subcellularLocation>
</comment>
<evidence type="ECO:0000256" key="2">
    <source>
        <dbReference type="ARBA" id="ARBA00022664"/>
    </source>
</evidence>
<dbReference type="Pfam" id="PF04502">
    <property type="entry name" value="Saf4_Yju2"/>
    <property type="match status" value="1"/>
</dbReference>
<feature type="region of interest" description="Disordered" evidence="10">
    <location>
        <begin position="203"/>
        <end position="374"/>
    </location>
</feature>
<evidence type="ECO:0000256" key="3">
    <source>
        <dbReference type="ARBA" id="ARBA00022723"/>
    </source>
</evidence>
<dbReference type="GO" id="GO:0000349">
    <property type="term" value="P:generation of catalytic spliceosome for first transesterification step"/>
    <property type="evidence" value="ECO:0007669"/>
    <property type="project" value="UniProtKB-UniRule"/>
</dbReference>
<dbReference type="Proteomes" id="UP000075714">
    <property type="component" value="Unassembled WGS sequence"/>
</dbReference>
<dbReference type="AlphaFoldDB" id="A0A150G6R1"/>
<keyword evidence="2" id="KW-0507">mRNA processing</keyword>
<keyword evidence="3 8" id="KW-0479">Metal-binding</keyword>
<dbReference type="InterPro" id="IPR007590">
    <property type="entry name" value="Saf4/Yju2"/>
</dbReference>
<evidence type="ECO:0000256" key="5">
    <source>
        <dbReference type="ARBA" id="ARBA00022833"/>
    </source>
</evidence>
<feature type="compositionally biased region" description="Low complexity" evidence="10">
    <location>
        <begin position="361"/>
        <end position="374"/>
    </location>
</feature>
<name>A0A150G6R1_GONPE</name>
<evidence type="ECO:0000256" key="1">
    <source>
        <dbReference type="ARBA" id="ARBA00004123"/>
    </source>
</evidence>
<protein>
    <recommendedName>
        <fullName evidence="8">Splicing factor YJU2</fullName>
    </recommendedName>
</protein>
<dbReference type="STRING" id="33097.A0A150G6R1"/>
<evidence type="ECO:0000256" key="6">
    <source>
        <dbReference type="ARBA" id="ARBA00023187"/>
    </source>
</evidence>
<keyword evidence="6" id="KW-0508">mRNA splicing</keyword>
<feature type="binding site" evidence="8">
    <location>
        <position position="83"/>
    </location>
    <ligand>
        <name>Zn(2+)</name>
        <dbReference type="ChEBI" id="CHEBI:29105"/>
    </ligand>
</feature>
<keyword evidence="9" id="KW-0175">Coiled coil</keyword>
<dbReference type="PANTHER" id="PTHR12111:SF1">
    <property type="entry name" value="SPLICING FACTOR YJU2"/>
    <property type="match status" value="1"/>
</dbReference>
<reference evidence="12" key="1">
    <citation type="journal article" date="2016" name="Nat. Commun.">
        <title>The Gonium pectorale genome demonstrates co-option of cell cycle regulation during the evolution of multicellularity.</title>
        <authorList>
            <person name="Hanschen E.R."/>
            <person name="Marriage T.N."/>
            <person name="Ferris P.J."/>
            <person name="Hamaji T."/>
            <person name="Toyoda A."/>
            <person name="Fujiyama A."/>
            <person name="Neme R."/>
            <person name="Noguchi H."/>
            <person name="Minakuchi Y."/>
            <person name="Suzuki M."/>
            <person name="Kawai-Toyooka H."/>
            <person name="Smith D.R."/>
            <person name="Sparks H."/>
            <person name="Anderson J."/>
            <person name="Bakaric R."/>
            <person name="Luria V."/>
            <person name="Karger A."/>
            <person name="Kirschner M.W."/>
            <person name="Durand P.M."/>
            <person name="Michod R.E."/>
            <person name="Nozaki H."/>
            <person name="Olson B.J."/>
        </authorList>
    </citation>
    <scope>NUCLEOTIDE SEQUENCE [LARGE SCALE GENOMIC DNA]</scope>
    <source>
        <strain evidence="12">NIES-2863</strain>
    </source>
</reference>
<comment type="function">
    <text evidence="8">Part of the spliceosome which catalyzes two sequential transesterification reactions, first the excision of the non-coding intron from pre-mRNA and then the ligation of the coding exons to form the mature mRNA. Plays a role in stabilizing the structure of the spliceosome catalytic core and docking of the branch helix into the active site, producing 5'-exon and lariat intron-3'-intermediates.</text>
</comment>
<comment type="caution">
    <text evidence="11">The sequence shown here is derived from an EMBL/GenBank/DDBJ whole genome shotgun (WGS) entry which is preliminary data.</text>
</comment>
<dbReference type="HAMAP" id="MF_03226">
    <property type="entry name" value="YJU2"/>
    <property type="match status" value="1"/>
</dbReference>
<comment type="similarity">
    <text evidence="8">Belongs to the CWC16 family. YJU2 subfamily.</text>
</comment>
<dbReference type="EMBL" id="LSYV01000054">
    <property type="protein sequence ID" value="KXZ45532.1"/>
    <property type="molecule type" value="Genomic_DNA"/>
</dbReference>
<dbReference type="GO" id="GO:0071006">
    <property type="term" value="C:U2-type catalytic step 1 spliceosome"/>
    <property type="evidence" value="ECO:0007669"/>
    <property type="project" value="UniProtKB-UniRule"/>
</dbReference>
<dbReference type="GO" id="GO:0046872">
    <property type="term" value="F:metal ion binding"/>
    <property type="evidence" value="ECO:0007669"/>
    <property type="project" value="UniProtKB-KW"/>
</dbReference>
<evidence type="ECO:0000256" key="9">
    <source>
        <dbReference type="SAM" id="Coils"/>
    </source>
</evidence>
<feature type="compositionally biased region" description="Low complexity" evidence="10">
    <location>
        <begin position="217"/>
        <end position="227"/>
    </location>
</feature>
<feature type="binding site" evidence="8">
    <location>
        <position position="46"/>
    </location>
    <ligand>
        <name>Zn(2+)</name>
        <dbReference type="ChEBI" id="CHEBI:29105"/>
    </ligand>
</feature>
<keyword evidence="4 8" id="KW-0747">Spliceosome</keyword>
<feature type="binding site" evidence="8">
    <location>
        <position position="80"/>
    </location>
    <ligand>
        <name>Zn(2+)</name>
        <dbReference type="ChEBI" id="CHEBI:29105"/>
    </ligand>
</feature>
<evidence type="ECO:0000313" key="11">
    <source>
        <dbReference type="EMBL" id="KXZ45532.1"/>
    </source>
</evidence>
<accession>A0A150G6R1</accession>
<feature type="compositionally biased region" description="Gly residues" evidence="10">
    <location>
        <begin position="272"/>
        <end position="282"/>
    </location>
</feature>
<sequence>MGERKVLNKYYPPDFDPAKLPRGKRRESNEMKVRMMLPMSVRCKTCGTFMYKGTKFNTRKEDVLGEDYLGIQVFRFYYRCKKCAAEFCMKTDPKNADYVLEQGATRNYEPWRDEEATKAEAVAKREEEEMGNAMKALENRTLDSKREMDIMAALDEMRALNAQHSRALAALKQAAETQALDDDDAADVAAFYQLRAQAEAGAAARRLPSSDEESGSDGEAAAAVAAGRGNGGAGAGPSGSGGAGSSGSGGAALSGRGGGLEGLKGPAAAPGAGAGAAAGAGTGPRALPPGLPKPSVKVVVKPKAVPPPQPAAATAGSAGAGPVVAAAGGKRGAEEEAAADGAKKQKAAEGAAPQGGGLTGLLGVYGSSGSDSDS</sequence>
<keyword evidence="12" id="KW-1185">Reference proteome</keyword>
<feature type="coiled-coil region" evidence="9">
    <location>
        <begin position="120"/>
        <end position="174"/>
    </location>
</feature>
<proteinExistence type="inferred from homology"/>
<keyword evidence="7 8" id="KW-0539">Nucleus</keyword>
<feature type="compositionally biased region" description="Low complexity" evidence="10">
    <location>
        <begin position="293"/>
        <end position="303"/>
    </location>
</feature>
<evidence type="ECO:0000256" key="10">
    <source>
        <dbReference type="SAM" id="MobiDB-lite"/>
    </source>
</evidence>
<dbReference type="OrthoDB" id="674963at2759"/>